<organism evidence="2 3">
    <name type="scientific">Sapajus apella</name>
    <name type="common">Brown-capped capuchin</name>
    <name type="synonym">Cebus apella</name>
    <dbReference type="NCBI Taxonomy" id="9515"/>
    <lineage>
        <taxon>Eukaryota</taxon>
        <taxon>Metazoa</taxon>
        <taxon>Chordata</taxon>
        <taxon>Craniata</taxon>
        <taxon>Vertebrata</taxon>
        <taxon>Euteleostomi</taxon>
        <taxon>Mammalia</taxon>
        <taxon>Eutheria</taxon>
        <taxon>Euarchontoglires</taxon>
        <taxon>Primates</taxon>
        <taxon>Haplorrhini</taxon>
        <taxon>Platyrrhini</taxon>
        <taxon>Cebidae</taxon>
        <taxon>Cebinae</taxon>
        <taxon>Sapajus</taxon>
    </lineage>
</organism>
<dbReference type="Proteomes" id="UP000504640">
    <property type="component" value="Unplaced"/>
</dbReference>
<keyword evidence="2" id="KW-1185">Reference proteome</keyword>
<proteinExistence type="predicted"/>
<feature type="compositionally biased region" description="Basic and acidic residues" evidence="1">
    <location>
        <begin position="47"/>
        <end position="80"/>
    </location>
</feature>
<evidence type="ECO:0000256" key="1">
    <source>
        <dbReference type="SAM" id="MobiDB-lite"/>
    </source>
</evidence>
<feature type="region of interest" description="Disordered" evidence="1">
    <location>
        <begin position="137"/>
        <end position="190"/>
    </location>
</feature>
<reference evidence="3" key="1">
    <citation type="submission" date="2025-08" db="UniProtKB">
        <authorList>
            <consortium name="RefSeq"/>
        </authorList>
    </citation>
    <scope>IDENTIFICATION</scope>
    <source>
        <tissue evidence="3">Blood</tissue>
    </source>
</reference>
<name>A0A6J3GWA2_SAPAP</name>
<protein>
    <submittedName>
        <fullName evidence="3">Protein argonaute 2-like</fullName>
    </submittedName>
</protein>
<feature type="compositionally biased region" description="Low complexity" evidence="1">
    <location>
        <begin position="153"/>
        <end position="165"/>
    </location>
</feature>
<feature type="compositionally biased region" description="Gly residues" evidence="1">
    <location>
        <begin position="10"/>
        <end position="30"/>
    </location>
</feature>
<evidence type="ECO:0000313" key="3">
    <source>
        <dbReference type="RefSeq" id="XP_032121969.1"/>
    </source>
</evidence>
<sequence>MPPGEEEGGGRPGGGRAGGGAQTRGGGFEGQRGREAGSVGGEGEEALAERGWGRGRGESVGRERKGWRERSTRRVQEDPSARPFSCCPVSQSLPASPSSLLSRPGAPDAASQLPGWRGRGSNCKTFRKLHGVVGPGLRGLAGPGRGVQLTQVARPRPAASAPPSRLFLPTSPAAQQPSIHAEEDPSPAFS</sequence>
<evidence type="ECO:0000313" key="2">
    <source>
        <dbReference type="Proteomes" id="UP000504640"/>
    </source>
</evidence>
<dbReference type="AlphaFoldDB" id="A0A6J3GWA2"/>
<dbReference type="GeneID" id="116541687"/>
<gene>
    <name evidence="3" type="primary">LOC116541687</name>
</gene>
<accession>A0A6J3GWA2</accession>
<dbReference type="RefSeq" id="XP_032121969.1">
    <property type="nucleotide sequence ID" value="XM_032266078.1"/>
</dbReference>
<feature type="region of interest" description="Disordered" evidence="1">
    <location>
        <begin position="1"/>
        <end position="120"/>
    </location>
</feature>
<feature type="compositionally biased region" description="Low complexity" evidence="1">
    <location>
        <begin position="88"/>
        <end position="102"/>
    </location>
</feature>